<protein>
    <submittedName>
        <fullName evidence="4">UBX domain-containing protein 1</fullName>
    </submittedName>
</protein>
<dbReference type="PROSITE" id="PS50033">
    <property type="entry name" value="UBX"/>
    <property type="match status" value="1"/>
</dbReference>
<dbReference type="SUPFAM" id="SSF54236">
    <property type="entry name" value="Ubiquitin-like"/>
    <property type="match status" value="1"/>
</dbReference>
<keyword evidence="5" id="KW-1185">Reference proteome</keyword>
<keyword evidence="2" id="KW-0963">Cytoplasm</keyword>
<dbReference type="GO" id="GO:0005737">
    <property type="term" value="C:cytoplasm"/>
    <property type="evidence" value="ECO:0007669"/>
    <property type="project" value="UniProtKB-SubCell"/>
</dbReference>
<comment type="caution">
    <text evidence="4">The sequence shown here is derived from an EMBL/GenBank/DDBJ whole genome shotgun (WGS) entry which is preliminary data.</text>
</comment>
<proteinExistence type="predicted"/>
<dbReference type="EMBL" id="AZIM01008692">
    <property type="protein sequence ID" value="ETE57362.1"/>
    <property type="molecule type" value="Genomic_DNA"/>
</dbReference>
<dbReference type="GO" id="GO:0032435">
    <property type="term" value="P:negative regulation of proteasomal ubiquitin-dependent protein catabolic process"/>
    <property type="evidence" value="ECO:0007669"/>
    <property type="project" value="TreeGrafter"/>
</dbReference>
<dbReference type="AlphaFoldDB" id="V8N726"/>
<organism evidence="4 5">
    <name type="scientific">Ophiophagus hannah</name>
    <name type="common">King cobra</name>
    <name type="synonym">Naja hannah</name>
    <dbReference type="NCBI Taxonomy" id="8665"/>
    <lineage>
        <taxon>Eukaryota</taxon>
        <taxon>Metazoa</taxon>
        <taxon>Chordata</taxon>
        <taxon>Craniata</taxon>
        <taxon>Vertebrata</taxon>
        <taxon>Euteleostomi</taxon>
        <taxon>Lepidosauria</taxon>
        <taxon>Squamata</taxon>
        <taxon>Bifurcata</taxon>
        <taxon>Unidentata</taxon>
        <taxon>Episquamata</taxon>
        <taxon>Toxicofera</taxon>
        <taxon>Serpentes</taxon>
        <taxon>Colubroidea</taxon>
        <taxon>Elapidae</taxon>
        <taxon>Elapinae</taxon>
        <taxon>Ophiophagus</taxon>
    </lineage>
</organism>
<dbReference type="GO" id="GO:1903094">
    <property type="term" value="P:negative regulation of protein K48-linked deubiquitination"/>
    <property type="evidence" value="ECO:0007669"/>
    <property type="project" value="TreeGrafter"/>
</dbReference>
<dbReference type="InterPro" id="IPR001012">
    <property type="entry name" value="UBX_dom"/>
</dbReference>
<gene>
    <name evidence="4" type="primary">ubxn1</name>
    <name evidence="4" type="ORF">L345_16922</name>
</gene>
<dbReference type="Gene3D" id="3.10.20.90">
    <property type="entry name" value="Phosphatidylinositol 3-kinase Catalytic Subunit, Chain A, domain 1"/>
    <property type="match status" value="1"/>
</dbReference>
<reference evidence="4 5" key="1">
    <citation type="journal article" date="2013" name="Proc. Natl. Acad. Sci. U.S.A.">
        <title>The king cobra genome reveals dynamic gene evolution and adaptation in the snake venom system.</title>
        <authorList>
            <person name="Vonk F.J."/>
            <person name="Casewell N.R."/>
            <person name="Henkel C.V."/>
            <person name="Heimberg A.M."/>
            <person name="Jansen H.J."/>
            <person name="McCleary R.J."/>
            <person name="Kerkkamp H.M."/>
            <person name="Vos R.A."/>
            <person name="Guerreiro I."/>
            <person name="Calvete J.J."/>
            <person name="Wuster W."/>
            <person name="Woods A.E."/>
            <person name="Logan J.M."/>
            <person name="Harrison R.A."/>
            <person name="Castoe T.A."/>
            <person name="de Koning A.P."/>
            <person name="Pollock D.D."/>
            <person name="Yandell M."/>
            <person name="Calderon D."/>
            <person name="Renjifo C."/>
            <person name="Currier R.B."/>
            <person name="Salgado D."/>
            <person name="Pla D."/>
            <person name="Sanz L."/>
            <person name="Hyder A.S."/>
            <person name="Ribeiro J.M."/>
            <person name="Arntzen J.W."/>
            <person name="van den Thillart G.E."/>
            <person name="Boetzer M."/>
            <person name="Pirovano W."/>
            <person name="Dirks R.P."/>
            <person name="Spaink H.P."/>
            <person name="Duboule D."/>
            <person name="McGlinn E."/>
            <person name="Kini R.M."/>
            <person name="Richardson M.K."/>
        </authorList>
    </citation>
    <scope>NUCLEOTIDE SEQUENCE</scope>
    <source>
        <tissue evidence="4">Blood</tissue>
    </source>
</reference>
<evidence type="ECO:0000313" key="4">
    <source>
        <dbReference type="EMBL" id="ETE57362.1"/>
    </source>
</evidence>
<evidence type="ECO:0000259" key="3">
    <source>
        <dbReference type="PROSITE" id="PS50033"/>
    </source>
</evidence>
<dbReference type="GO" id="GO:0036435">
    <property type="term" value="F:K48-linked polyubiquitin modification-dependent protein binding"/>
    <property type="evidence" value="ECO:0007669"/>
    <property type="project" value="TreeGrafter"/>
</dbReference>
<evidence type="ECO:0000256" key="1">
    <source>
        <dbReference type="ARBA" id="ARBA00004496"/>
    </source>
</evidence>
<dbReference type="GO" id="GO:0031397">
    <property type="term" value="P:negative regulation of protein ubiquitination"/>
    <property type="evidence" value="ECO:0007669"/>
    <property type="project" value="TreeGrafter"/>
</dbReference>
<feature type="domain" description="UBX" evidence="3">
    <location>
        <begin position="17"/>
        <end position="71"/>
    </location>
</feature>
<accession>V8N726</accession>
<sequence>MEPVLISSPSQEPPVKREYDQCKIQEQLAAVRLYVELNRKDGGEDPFHLLTSFPRRVFTEEDMEKPLQELGEFGGLGAFRRVDSGQEGEQLSGSLRLRWSVVAFPPSCRLLEADLACSHWVPP</sequence>
<evidence type="ECO:0000256" key="2">
    <source>
        <dbReference type="ARBA" id="ARBA00022490"/>
    </source>
</evidence>
<dbReference type="PANTHER" id="PTHR46340:SF1">
    <property type="entry name" value="UBX DOMAIN-CONTAINING PROTEIN 1"/>
    <property type="match status" value="1"/>
</dbReference>
<name>V8N726_OPHHA</name>
<evidence type="ECO:0000313" key="5">
    <source>
        <dbReference type="Proteomes" id="UP000018936"/>
    </source>
</evidence>
<dbReference type="Pfam" id="PF00789">
    <property type="entry name" value="UBX"/>
    <property type="match status" value="1"/>
</dbReference>
<dbReference type="InterPro" id="IPR029071">
    <property type="entry name" value="Ubiquitin-like_domsf"/>
</dbReference>
<dbReference type="OrthoDB" id="10254930at2759"/>
<dbReference type="SMART" id="SM00166">
    <property type="entry name" value="UBX"/>
    <property type="match status" value="1"/>
</dbReference>
<feature type="non-terminal residue" evidence="4">
    <location>
        <position position="1"/>
    </location>
</feature>
<dbReference type="PANTHER" id="PTHR46340">
    <property type="entry name" value="UBX DOMAIN-CONTAINING PROTEIN 1"/>
    <property type="match status" value="1"/>
</dbReference>
<comment type="subcellular location">
    <subcellularLocation>
        <location evidence="1">Cytoplasm</location>
    </subcellularLocation>
</comment>
<dbReference type="GO" id="GO:0005634">
    <property type="term" value="C:nucleus"/>
    <property type="evidence" value="ECO:0007669"/>
    <property type="project" value="TreeGrafter"/>
</dbReference>
<dbReference type="Proteomes" id="UP000018936">
    <property type="component" value="Unassembled WGS sequence"/>
</dbReference>